<evidence type="ECO:0000256" key="1">
    <source>
        <dbReference type="SAM" id="Phobius"/>
    </source>
</evidence>
<name>A0A1G7QQ68_9BRAD</name>
<keyword evidence="1" id="KW-0472">Membrane</keyword>
<evidence type="ECO:0000313" key="2">
    <source>
        <dbReference type="EMBL" id="SDG00614.1"/>
    </source>
</evidence>
<feature type="transmembrane region" description="Helical" evidence="1">
    <location>
        <begin position="37"/>
        <end position="55"/>
    </location>
</feature>
<accession>A0A1G7QQ68</accession>
<dbReference type="AlphaFoldDB" id="A0A1G7QQ68"/>
<proteinExistence type="predicted"/>
<dbReference type="Proteomes" id="UP000199245">
    <property type="component" value="Unassembled WGS sequence"/>
</dbReference>
<protein>
    <submittedName>
        <fullName evidence="2">Uncharacterized protein</fullName>
    </submittedName>
</protein>
<sequence length="79" mass="8618">MANNEAKPPISGERLGIGARKFKSQADDGTTAFATRVMARFVTGVYQFVAVVNIWKSRASMQSYRPGKKAKPRVELASA</sequence>
<organism evidence="2 3">
    <name type="scientific">Bradyrhizobium brasilense</name>
    <dbReference type="NCBI Taxonomy" id="1419277"/>
    <lineage>
        <taxon>Bacteria</taxon>
        <taxon>Pseudomonadati</taxon>
        <taxon>Pseudomonadota</taxon>
        <taxon>Alphaproteobacteria</taxon>
        <taxon>Hyphomicrobiales</taxon>
        <taxon>Nitrobacteraceae</taxon>
        <taxon>Bradyrhizobium</taxon>
    </lineage>
</organism>
<keyword evidence="1" id="KW-1133">Transmembrane helix</keyword>
<keyword evidence="1" id="KW-0812">Transmembrane</keyword>
<dbReference type="EMBL" id="FMZW01000102">
    <property type="protein sequence ID" value="SDG00614.1"/>
    <property type="molecule type" value="Genomic_DNA"/>
</dbReference>
<gene>
    <name evidence="2" type="ORF">SAMN05216337_11026</name>
</gene>
<evidence type="ECO:0000313" key="3">
    <source>
        <dbReference type="Proteomes" id="UP000199245"/>
    </source>
</evidence>
<reference evidence="2 3" key="1">
    <citation type="submission" date="2016-10" db="EMBL/GenBank/DDBJ databases">
        <authorList>
            <person name="de Groot N.N."/>
        </authorList>
    </citation>
    <scope>NUCLEOTIDE SEQUENCE [LARGE SCALE GENOMIC DNA]</scope>
    <source>
        <strain evidence="2 3">R5</strain>
    </source>
</reference>
<dbReference type="RefSeq" id="WP_143029883.1">
    <property type="nucleotide sequence ID" value="NZ_FMZW01000102.1"/>
</dbReference>